<evidence type="ECO:0000256" key="3">
    <source>
        <dbReference type="ARBA" id="ARBA00022527"/>
    </source>
</evidence>
<keyword evidence="13" id="KW-1185">Reference proteome</keyword>
<keyword evidence="6 14" id="KW-0418">Kinase</keyword>
<dbReference type="GO" id="GO:0005524">
    <property type="term" value="F:ATP binding"/>
    <property type="evidence" value="ECO:0007669"/>
    <property type="project" value="UniProtKB-UniRule"/>
</dbReference>
<evidence type="ECO:0000256" key="10">
    <source>
        <dbReference type="SAM" id="MobiDB-lite"/>
    </source>
</evidence>
<evidence type="ECO:0000256" key="6">
    <source>
        <dbReference type="ARBA" id="ARBA00022777"/>
    </source>
</evidence>
<name>A0A8B7CAQ2_PHODC</name>
<comment type="similarity">
    <text evidence="1">Belongs to the protein kinase superfamily. CMGC Ser/Thr protein kinase family. CDC2/CDKX subfamily.</text>
</comment>
<keyword evidence="3" id="KW-0723">Serine/threonine-protein kinase</keyword>
<sequence length="701" mass="77541">MCPICNTRGKRWCLVVLMGCICSKGISADEDGETQQKDLSKSLKRFATLSKKEEAVAAVAEVVVGNDGVAVGPALRMSDEEKEKKAAVNADRMRKAVRHQRRATVDVGANGSSTVGGGDEAEPNLAIVDVPNGFSGEHEAAGWPSWLTSVAGEAVKGWLPRRANSFEKLDKIGQGTYSHVYRARDLETGKIVALKKVRFVNMDPESVRFMAREIHILRRLDHPNVIKLEGIVTSRMSCNLYLVFEYMEHDLAGLAATPGIKFTEPQVKCYMQQLLRGLDHCHSRGILHRDIKGSNLLIDNNGILRIGDFGLATIFNPDHKQPLTSRVVTLWYRPPELLLGSTEYDVAIDLWSAGCILAELLAGKPIMPGRTEVEQLHKIFKLCGSPSDEYWKKSKLPHATIFKPQNRYRRCFAETFKDFPPSALALLDSLLAIEPEKRGRAASALDSEFFRSMPLACDPSSLPRYPPSKEYNAKLREEEARRQRAAAKSDRGSESVRPGRGESRAMQVPLEQQKRQSQANPKSTSDKYSPLEDGAEGFPIDPPSGAENGFPQSGHPGPYGNLWAKNVNKDVRSHSSMRVPNGPQLRTQGSYRPQSGADFSNLPAPAAAKGSSNSRYNRLDVTEPSEKQMLDRPSSTYRKDYGVGGKDSTAMGYGAKNKRIHYSGPLVPPGGNIEDMLKEHERQIQQAVRKARLDKVKTKNL</sequence>
<feature type="domain" description="Protein kinase" evidence="12">
    <location>
        <begin position="166"/>
        <end position="450"/>
    </location>
</feature>
<accession>A0A8B7CAQ2</accession>
<keyword evidence="11" id="KW-0732">Signal</keyword>
<evidence type="ECO:0000256" key="7">
    <source>
        <dbReference type="ARBA" id="ARBA00022840"/>
    </source>
</evidence>
<dbReference type="GO" id="GO:0005634">
    <property type="term" value="C:nucleus"/>
    <property type="evidence" value="ECO:0007669"/>
    <property type="project" value="TreeGrafter"/>
</dbReference>
<reference evidence="14" key="2">
    <citation type="submission" date="2025-08" db="UniProtKB">
        <authorList>
            <consortium name="RefSeq"/>
        </authorList>
    </citation>
    <scope>IDENTIFICATION</scope>
    <source>
        <tissue evidence="14">Young leaves</tissue>
    </source>
</reference>
<dbReference type="SMART" id="SM00220">
    <property type="entry name" value="S_TKc"/>
    <property type="match status" value="1"/>
</dbReference>
<feature type="compositionally biased region" description="Basic and acidic residues" evidence="10">
    <location>
        <begin position="617"/>
        <end position="630"/>
    </location>
</feature>
<reference evidence="13" key="1">
    <citation type="journal article" date="2019" name="Nat. Commun.">
        <title>Genome-wide association mapping of date palm fruit traits.</title>
        <authorList>
            <person name="Hazzouri K.M."/>
            <person name="Gros-Balthazard M."/>
            <person name="Flowers J.M."/>
            <person name="Copetti D."/>
            <person name="Lemansour A."/>
            <person name="Lebrun M."/>
            <person name="Masmoudi K."/>
            <person name="Ferrand S."/>
            <person name="Dhar M.I."/>
            <person name="Fresquez Z.A."/>
            <person name="Rosas U."/>
            <person name="Zhang J."/>
            <person name="Talag J."/>
            <person name="Lee S."/>
            <person name="Kudrna D."/>
            <person name="Powell R.F."/>
            <person name="Leitch I.J."/>
            <person name="Krueger R.R."/>
            <person name="Wing R.A."/>
            <person name="Amiri K.M.A."/>
            <person name="Purugganan M.D."/>
        </authorList>
    </citation>
    <scope>NUCLEOTIDE SEQUENCE [LARGE SCALE GENOMIC DNA]</scope>
    <source>
        <strain evidence="13">cv. Khalas</strain>
    </source>
</reference>
<evidence type="ECO:0000313" key="13">
    <source>
        <dbReference type="Proteomes" id="UP000228380"/>
    </source>
</evidence>
<dbReference type="KEGG" id="pda:103711089"/>
<dbReference type="EC" id="2.7.11.23" evidence="2"/>
<evidence type="ECO:0000256" key="8">
    <source>
        <dbReference type="ARBA" id="ARBA00049280"/>
    </source>
</evidence>
<dbReference type="SUPFAM" id="SSF56112">
    <property type="entry name" value="Protein kinase-like (PK-like)"/>
    <property type="match status" value="1"/>
</dbReference>
<dbReference type="Gene3D" id="1.10.510.10">
    <property type="entry name" value="Transferase(Phosphotransferase) domain 1"/>
    <property type="match status" value="1"/>
</dbReference>
<keyword evidence="5 9" id="KW-0547">Nucleotide-binding</keyword>
<feature type="chain" id="PRO_5034419676" description="[RNA-polymerase]-subunit kinase" evidence="11">
    <location>
        <begin position="29"/>
        <end position="701"/>
    </location>
</feature>
<dbReference type="InterPro" id="IPR000719">
    <property type="entry name" value="Prot_kinase_dom"/>
</dbReference>
<dbReference type="PROSITE" id="PS00107">
    <property type="entry name" value="PROTEIN_KINASE_ATP"/>
    <property type="match status" value="1"/>
</dbReference>
<proteinExistence type="inferred from homology"/>
<evidence type="ECO:0000256" key="2">
    <source>
        <dbReference type="ARBA" id="ARBA00012409"/>
    </source>
</evidence>
<dbReference type="Gene3D" id="3.30.200.20">
    <property type="entry name" value="Phosphorylase Kinase, domain 1"/>
    <property type="match status" value="1"/>
</dbReference>
<dbReference type="GeneID" id="103711089"/>
<dbReference type="InterPro" id="IPR017441">
    <property type="entry name" value="Protein_kinase_ATP_BS"/>
</dbReference>
<dbReference type="GO" id="GO:0000307">
    <property type="term" value="C:cyclin-dependent protein kinase holoenzyme complex"/>
    <property type="evidence" value="ECO:0007669"/>
    <property type="project" value="TreeGrafter"/>
</dbReference>
<dbReference type="PROSITE" id="PS00108">
    <property type="entry name" value="PROTEIN_KINASE_ST"/>
    <property type="match status" value="1"/>
</dbReference>
<feature type="compositionally biased region" description="Polar residues" evidence="10">
    <location>
        <begin position="574"/>
        <end position="593"/>
    </location>
</feature>
<evidence type="ECO:0000256" key="4">
    <source>
        <dbReference type="ARBA" id="ARBA00022679"/>
    </source>
</evidence>
<dbReference type="InterPro" id="IPR050108">
    <property type="entry name" value="CDK"/>
</dbReference>
<feature type="signal peptide" evidence="11">
    <location>
        <begin position="1"/>
        <end position="28"/>
    </location>
</feature>
<dbReference type="AlphaFoldDB" id="A0A8B7CAQ2"/>
<feature type="region of interest" description="Disordered" evidence="10">
    <location>
        <begin position="460"/>
        <end position="652"/>
    </location>
</feature>
<dbReference type="CDD" id="cd07840">
    <property type="entry name" value="STKc_CDK9_like"/>
    <property type="match status" value="1"/>
</dbReference>
<dbReference type="GO" id="GO:0008353">
    <property type="term" value="F:RNA polymerase II CTD heptapeptide repeat kinase activity"/>
    <property type="evidence" value="ECO:0007669"/>
    <property type="project" value="UniProtKB-EC"/>
</dbReference>
<feature type="binding site" evidence="9">
    <location>
        <position position="195"/>
    </location>
    <ligand>
        <name>ATP</name>
        <dbReference type="ChEBI" id="CHEBI:30616"/>
    </ligand>
</feature>
<dbReference type="FunFam" id="1.10.510.10:FF:000043">
    <property type="entry name" value="probable serine/threonine-protein kinase At1g54610"/>
    <property type="match status" value="1"/>
</dbReference>
<feature type="compositionally biased region" description="Basic and acidic residues" evidence="10">
    <location>
        <begin position="471"/>
        <end position="503"/>
    </location>
</feature>
<comment type="catalytic activity">
    <reaction evidence="8">
        <text>[DNA-directed RNA polymerase] + ATP = phospho-[DNA-directed RNA polymerase] + ADP + H(+)</text>
        <dbReference type="Rhea" id="RHEA:10216"/>
        <dbReference type="Rhea" id="RHEA-COMP:11321"/>
        <dbReference type="Rhea" id="RHEA-COMP:11322"/>
        <dbReference type="ChEBI" id="CHEBI:15378"/>
        <dbReference type="ChEBI" id="CHEBI:30616"/>
        <dbReference type="ChEBI" id="CHEBI:43176"/>
        <dbReference type="ChEBI" id="CHEBI:68546"/>
        <dbReference type="ChEBI" id="CHEBI:456216"/>
        <dbReference type="EC" id="2.7.11.23"/>
    </reaction>
</comment>
<dbReference type="GO" id="GO:0032968">
    <property type="term" value="P:positive regulation of transcription elongation by RNA polymerase II"/>
    <property type="evidence" value="ECO:0007669"/>
    <property type="project" value="TreeGrafter"/>
</dbReference>
<dbReference type="PROSITE" id="PS50011">
    <property type="entry name" value="PROTEIN_KINASE_DOM"/>
    <property type="match status" value="1"/>
</dbReference>
<gene>
    <name evidence="14" type="primary">LOC103711089</name>
</gene>
<dbReference type="Proteomes" id="UP000228380">
    <property type="component" value="Chromosome 10"/>
</dbReference>
<evidence type="ECO:0000256" key="11">
    <source>
        <dbReference type="SAM" id="SignalP"/>
    </source>
</evidence>
<dbReference type="InterPro" id="IPR011009">
    <property type="entry name" value="Kinase-like_dom_sf"/>
</dbReference>
<dbReference type="InterPro" id="IPR008271">
    <property type="entry name" value="Ser/Thr_kinase_AS"/>
</dbReference>
<keyword evidence="7 9" id="KW-0067">ATP-binding</keyword>
<organism evidence="13 14">
    <name type="scientific">Phoenix dactylifera</name>
    <name type="common">Date palm</name>
    <dbReference type="NCBI Taxonomy" id="42345"/>
    <lineage>
        <taxon>Eukaryota</taxon>
        <taxon>Viridiplantae</taxon>
        <taxon>Streptophyta</taxon>
        <taxon>Embryophyta</taxon>
        <taxon>Tracheophyta</taxon>
        <taxon>Spermatophyta</taxon>
        <taxon>Magnoliopsida</taxon>
        <taxon>Liliopsida</taxon>
        <taxon>Arecaceae</taxon>
        <taxon>Coryphoideae</taxon>
        <taxon>Phoeniceae</taxon>
        <taxon>Phoenix</taxon>
    </lineage>
</organism>
<dbReference type="FunFam" id="3.30.200.20:FF:000021">
    <property type="entry name" value="probable serine/threonine-protein kinase At1g54610"/>
    <property type="match status" value="1"/>
</dbReference>
<evidence type="ECO:0000313" key="14">
    <source>
        <dbReference type="RefSeq" id="XP_008795313.1"/>
    </source>
</evidence>
<protein>
    <recommendedName>
        <fullName evidence="2">[RNA-polymerase]-subunit kinase</fullName>
        <ecNumber evidence="2">2.7.11.23</ecNumber>
    </recommendedName>
</protein>
<dbReference type="OrthoDB" id="779276at2759"/>
<evidence type="ECO:0000256" key="5">
    <source>
        <dbReference type="ARBA" id="ARBA00022741"/>
    </source>
</evidence>
<dbReference type="RefSeq" id="XP_008795313.1">
    <property type="nucleotide sequence ID" value="XM_008797091.3"/>
</dbReference>
<evidence type="ECO:0000259" key="12">
    <source>
        <dbReference type="PROSITE" id="PS50011"/>
    </source>
</evidence>
<evidence type="ECO:0000256" key="9">
    <source>
        <dbReference type="PROSITE-ProRule" id="PRU10141"/>
    </source>
</evidence>
<dbReference type="PANTHER" id="PTHR24056:SF481">
    <property type="entry name" value="OS02G0559300 PROTEIN"/>
    <property type="match status" value="1"/>
</dbReference>
<evidence type="ECO:0000256" key="1">
    <source>
        <dbReference type="ARBA" id="ARBA00006485"/>
    </source>
</evidence>
<dbReference type="Pfam" id="PF00069">
    <property type="entry name" value="Pkinase"/>
    <property type="match status" value="1"/>
</dbReference>
<feature type="compositionally biased region" description="Polar residues" evidence="10">
    <location>
        <begin position="515"/>
        <end position="527"/>
    </location>
</feature>
<keyword evidence="4" id="KW-0808">Transferase</keyword>
<dbReference type="PANTHER" id="PTHR24056">
    <property type="entry name" value="CELL DIVISION PROTEIN KINASE"/>
    <property type="match status" value="1"/>
</dbReference>